<name>A0ABR0BG28_PURLI</name>
<dbReference type="EMBL" id="JAWRVI010000127">
    <property type="protein sequence ID" value="KAK4075229.1"/>
    <property type="molecule type" value="Genomic_DNA"/>
</dbReference>
<protein>
    <submittedName>
        <fullName evidence="1">Uncharacterized protein</fullName>
    </submittedName>
</protein>
<reference evidence="1 2" key="1">
    <citation type="journal article" date="2024" name="Microbiol. Resour. Announc.">
        <title>Genome annotations for the ascomycete fungi Trichoderma harzianum, Trichoderma aggressivum, and Purpureocillium lilacinum.</title>
        <authorList>
            <person name="Beijen E.P.W."/>
            <person name="Ohm R.A."/>
        </authorList>
    </citation>
    <scope>NUCLEOTIDE SEQUENCE [LARGE SCALE GENOMIC DNA]</scope>
    <source>
        <strain evidence="1 2">CBS 150709</strain>
    </source>
</reference>
<evidence type="ECO:0000313" key="1">
    <source>
        <dbReference type="EMBL" id="KAK4075229.1"/>
    </source>
</evidence>
<comment type="caution">
    <text evidence="1">The sequence shown here is derived from an EMBL/GenBank/DDBJ whole genome shotgun (WGS) entry which is preliminary data.</text>
</comment>
<gene>
    <name evidence="1" type="ORF">Purlil1_12740</name>
</gene>
<evidence type="ECO:0000313" key="2">
    <source>
        <dbReference type="Proteomes" id="UP001287286"/>
    </source>
</evidence>
<organism evidence="1 2">
    <name type="scientific">Purpureocillium lilacinum</name>
    <name type="common">Paecilomyces lilacinus</name>
    <dbReference type="NCBI Taxonomy" id="33203"/>
    <lineage>
        <taxon>Eukaryota</taxon>
        <taxon>Fungi</taxon>
        <taxon>Dikarya</taxon>
        <taxon>Ascomycota</taxon>
        <taxon>Pezizomycotina</taxon>
        <taxon>Sordariomycetes</taxon>
        <taxon>Hypocreomycetidae</taxon>
        <taxon>Hypocreales</taxon>
        <taxon>Ophiocordycipitaceae</taxon>
        <taxon>Purpureocillium</taxon>
    </lineage>
</organism>
<accession>A0ABR0BG28</accession>
<sequence>MLRCLNCVRDSDYGKQLVEKATKVYYENAFIVPIYCLCAFMCDTVLDGMTPARRALLVTGMLMVEADVKNHITVPLADDNDVDDAWTRDALEDLRQFSNAGFIKVRLDGEGEENGSDQATQDVLKDIASVVNR</sequence>
<dbReference type="Proteomes" id="UP001287286">
    <property type="component" value="Unassembled WGS sequence"/>
</dbReference>
<proteinExistence type="predicted"/>
<keyword evidence="2" id="KW-1185">Reference proteome</keyword>